<proteinExistence type="predicted"/>
<feature type="non-terminal residue" evidence="2">
    <location>
        <position position="83"/>
    </location>
</feature>
<gene>
    <name evidence="2" type="ORF">FCALED_LOCUS10439</name>
</gene>
<comment type="caution">
    <text evidence="2">The sequence shown here is derived from an EMBL/GenBank/DDBJ whole genome shotgun (WGS) entry which is preliminary data.</text>
</comment>
<dbReference type="EMBL" id="CAJVPQ010003843">
    <property type="protein sequence ID" value="CAG8638483.1"/>
    <property type="molecule type" value="Genomic_DNA"/>
</dbReference>
<organism evidence="2 3">
    <name type="scientific">Funneliformis caledonium</name>
    <dbReference type="NCBI Taxonomy" id="1117310"/>
    <lineage>
        <taxon>Eukaryota</taxon>
        <taxon>Fungi</taxon>
        <taxon>Fungi incertae sedis</taxon>
        <taxon>Mucoromycota</taxon>
        <taxon>Glomeromycotina</taxon>
        <taxon>Glomeromycetes</taxon>
        <taxon>Glomerales</taxon>
        <taxon>Glomeraceae</taxon>
        <taxon>Funneliformis</taxon>
    </lineage>
</organism>
<keyword evidence="3" id="KW-1185">Reference proteome</keyword>
<keyword evidence="1" id="KW-0732">Signal</keyword>
<dbReference type="Proteomes" id="UP000789570">
    <property type="component" value="Unassembled WGS sequence"/>
</dbReference>
<reference evidence="2" key="1">
    <citation type="submission" date="2021-06" db="EMBL/GenBank/DDBJ databases">
        <authorList>
            <person name="Kallberg Y."/>
            <person name="Tangrot J."/>
            <person name="Rosling A."/>
        </authorList>
    </citation>
    <scope>NUCLEOTIDE SEQUENCE</scope>
    <source>
        <strain evidence="2">UK204</strain>
    </source>
</reference>
<accession>A0A9N9H0J4</accession>
<protein>
    <submittedName>
        <fullName evidence="2">2020_t:CDS:1</fullName>
    </submittedName>
</protein>
<dbReference type="AlphaFoldDB" id="A0A9N9H0J4"/>
<evidence type="ECO:0000256" key="1">
    <source>
        <dbReference type="SAM" id="SignalP"/>
    </source>
</evidence>
<evidence type="ECO:0000313" key="3">
    <source>
        <dbReference type="Proteomes" id="UP000789570"/>
    </source>
</evidence>
<name>A0A9N9H0J4_9GLOM</name>
<feature type="signal peptide" evidence="1">
    <location>
        <begin position="1"/>
        <end position="17"/>
    </location>
</feature>
<sequence>MNLSIVFGVFLLKDSMASIPNSGRSFTTEVMNTINRQSILQHTIAIAKTSFSEQIAKSFMKLRSYQQEIKGTMTKYNFSIQEA</sequence>
<evidence type="ECO:0000313" key="2">
    <source>
        <dbReference type="EMBL" id="CAG8638483.1"/>
    </source>
</evidence>
<feature type="chain" id="PRO_5040281140" evidence="1">
    <location>
        <begin position="18"/>
        <end position="83"/>
    </location>
</feature>